<evidence type="ECO:0000256" key="9">
    <source>
        <dbReference type="ARBA" id="ARBA00023052"/>
    </source>
</evidence>
<dbReference type="GO" id="GO:0046872">
    <property type="term" value="F:metal ion binding"/>
    <property type="evidence" value="ECO:0007669"/>
    <property type="project" value="UniProtKB-KW"/>
</dbReference>
<dbReference type="Pfam" id="PF02775">
    <property type="entry name" value="TPP_enzyme_C"/>
    <property type="match status" value="1"/>
</dbReference>
<dbReference type="PANTHER" id="PTHR48084">
    <property type="entry name" value="2-OXOGLUTARATE OXIDOREDUCTASE SUBUNIT KORB-RELATED"/>
    <property type="match status" value="1"/>
</dbReference>
<dbReference type="STRING" id="592015.HMPREF1705_03948"/>
<evidence type="ECO:0000313" key="13">
    <source>
        <dbReference type="Proteomes" id="UP000005273"/>
    </source>
</evidence>
<evidence type="ECO:0000259" key="11">
    <source>
        <dbReference type="Pfam" id="PF12367"/>
    </source>
</evidence>
<evidence type="ECO:0000313" key="12">
    <source>
        <dbReference type="EMBL" id="KRT34707.1"/>
    </source>
</evidence>
<name>A0A0T5X8T5_9BACT</name>
<protein>
    <submittedName>
        <fullName evidence="12">2-oxoacid:acceptor oxidoreductase, beta subunit, pyruvate/2-ketoisovalerate family</fullName>
    </submittedName>
</protein>
<dbReference type="GO" id="GO:0045333">
    <property type="term" value="P:cellular respiration"/>
    <property type="evidence" value="ECO:0007669"/>
    <property type="project" value="UniProtKB-ARBA"/>
</dbReference>
<reference evidence="13" key="1">
    <citation type="submission" date="2012-09" db="EMBL/GenBank/DDBJ databases">
        <authorList>
            <person name="Weinstock G."/>
            <person name="Sodergren E."/>
            <person name="Clifton S."/>
            <person name="Fulton L."/>
            <person name="Fulton B."/>
            <person name="Courtney L."/>
            <person name="Fronick C."/>
            <person name="Harrison M."/>
            <person name="Strong C."/>
            <person name="Farmer C."/>
            <person name="Delehaunty K."/>
            <person name="Markovic C."/>
            <person name="Hall O."/>
            <person name="Minx P."/>
            <person name="Tomlinson C."/>
            <person name="Mitreva M."/>
            <person name="Nelson J."/>
            <person name="Hou S."/>
            <person name="Wollam A."/>
            <person name="Pepin K.H."/>
            <person name="Johnson M."/>
            <person name="Bhonagiri V."/>
            <person name="Nash W.E."/>
            <person name="Suruliraj S."/>
            <person name="Warren W."/>
            <person name="Chinwalla A."/>
            <person name="Mardis E.R."/>
            <person name="Wilson R.K."/>
        </authorList>
    </citation>
    <scope>NUCLEOTIDE SEQUENCE [LARGE SCALE GENOMIC DNA]</scope>
    <source>
        <strain evidence="13">OS1</strain>
    </source>
</reference>
<keyword evidence="6" id="KW-0560">Oxidoreductase</keyword>
<dbReference type="GO" id="GO:0051536">
    <property type="term" value="F:iron-sulfur cluster binding"/>
    <property type="evidence" value="ECO:0007669"/>
    <property type="project" value="UniProtKB-KW"/>
</dbReference>
<proteinExistence type="predicted"/>
<dbReference type="eggNOG" id="COG1013">
    <property type="taxonomic scope" value="Bacteria"/>
</dbReference>
<keyword evidence="8" id="KW-0411">Iron-sulfur</keyword>
<keyword evidence="4" id="KW-0479">Metal-binding</keyword>
<dbReference type="InterPro" id="IPR011896">
    <property type="entry name" value="OFOB"/>
</dbReference>
<keyword evidence="13" id="KW-1185">Reference proteome</keyword>
<dbReference type="EMBL" id="ACJX03000001">
    <property type="protein sequence ID" value="KRT34707.1"/>
    <property type="molecule type" value="Genomic_DNA"/>
</dbReference>
<gene>
    <name evidence="12" type="ORF">HMPREF1705_03948</name>
</gene>
<feature type="domain" description="Pyruvate ferredoxin oxidoreductase beta subunit C-terminal" evidence="11">
    <location>
        <begin position="201"/>
        <end position="263"/>
    </location>
</feature>
<evidence type="ECO:0000256" key="8">
    <source>
        <dbReference type="ARBA" id="ARBA00023014"/>
    </source>
</evidence>
<dbReference type="NCBIfam" id="TIGR02177">
    <property type="entry name" value="PorB_KorB"/>
    <property type="match status" value="1"/>
</dbReference>
<comment type="cofactor">
    <cofactor evidence="2">
        <name>thiamine diphosphate</name>
        <dbReference type="ChEBI" id="CHEBI:58937"/>
    </cofactor>
</comment>
<dbReference type="InterPro" id="IPR032686">
    <property type="entry name" value="PFO_beta_C"/>
</dbReference>
<comment type="caution">
    <text evidence="12">The sequence shown here is derived from an EMBL/GenBank/DDBJ whole genome shotgun (WGS) entry which is preliminary data.</text>
</comment>
<evidence type="ECO:0000259" key="10">
    <source>
        <dbReference type="Pfam" id="PF02775"/>
    </source>
</evidence>
<dbReference type="Proteomes" id="UP000005273">
    <property type="component" value="Unassembled WGS sequence"/>
</dbReference>
<dbReference type="InterPro" id="IPR011766">
    <property type="entry name" value="TPP_enzyme_TPP-bd"/>
</dbReference>
<dbReference type="InterPro" id="IPR029061">
    <property type="entry name" value="THDP-binding"/>
</dbReference>
<organism evidence="12 13">
    <name type="scientific">Acetomicrobium hydrogeniformans ATCC BAA-1850</name>
    <dbReference type="NCBI Taxonomy" id="592015"/>
    <lineage>
        <taxon>Bacteria</taxon>
        <taxon>Thermotogati</taxon>
        <taxon>Synergistota</taxon>
        <taxon>Synergistia</taxon>
        <taxon>Synergistales</taxon>
        <taxon>Acetomicrobiaceae</taxon>
        <taxon>Acetomicrobium</taxon>
    </lineage>
</organism>
<dbReference type="Gene3D" id="3.40.50.970">
    <property type="match status" value="1"/>
</dbReference>
<dbReference type="OrthoDB" id="9775140at2"/>
<comment type="cofactor">
    <cofactor evidence="1">
        <name>Mg(2+)</name>
        <dbReference type="ChEBI" id="CHEBI:18420"/>
    </cofactor>
</comment>
<dbReference type="GO" id="GO:0016625">
    <property type="term" value="F:oxidoreductase activity, acting on the aldehyde or oxo group of donors, iron-sulfur protein as acceptor"/>
    <property type="evidence" value="ECO:0007669"/>
    <property type="project" value="UniProtKB-ARBA"/>
</dbReference>
<dbReference type="AlphaFoldDB" id="A0A0T5X8T5"/>
<evidence type="ECO:0000256" key="4">
    <source>
        <dbReference type="ARBA" id="ARBA00022723"/>
    </source>
</evidence>
<dbReference type="Pfam" id="PF12367">
    <property type="entry name" value="PFO_beta_C"/>
    <property type="match status" value="1"/>
</dbReference>
<keyword evidence="9" id="KW-0786">Thiamine pyrophosphate</keyword>
<keyword evidence="12" id="KW-0670">Pyruvate</keyword>
<keyword evidence="5" id="KW-0460">Magnesium</keyword>
<dbReference type="InterPro" id="IPR051457">
    <property type="entry name" value="2-oxoacid:Fd_oxidoreductase"/>
</dbReference>
<evidence type="ECO:0000256" key="1">
    <source>
        <dbReference type="ARBA" id="ARBA00001946"/>
    </source>
</evidence>
<sequence length="287" mass="31703">MTDVRMFDVPGPIDIMWCPGCGNFPILDAVKKALAELDLTPQDVLICSGIGQAAKLNHYVNTHFLHGLHGRSISNATGAKAANPKLVVLDVGGDGDRYAEGGNHIIHTIRRNPDITALVHDNRVYGLTKGQASPTSPMGYISPTTPKGVASLPLNPIALAVSLDASFVAQAFAGDIEETKEILKKAISHKGFSFVNIFQPCVTFNKINTYQWFKENTYYLGDDYDASDRKMALEKAFETNKLPLGVIYVNNRKTFEESLAAYENSDKPLYDRDISWDKLTKTFERFV</sequence>
<dbReference type="CDD" id="cd03375">
    <property type="entry name" value="TPP_OGFOR"/>
    <property type="match status" value="1"/>
</dbReference>
<evidence type="ECO:0000256" key="6">
    <source>
        <dbReference type="ARBA" id="ARBA00023002"/>
    </source>
</evidence>
<evidence type="ECO:0000256" key="2">
    <source>
        <dbReference type="ARBA" id="ARBA00001964"/>
    </source>
</evidence>
<feature type="domain" description="Thiamine pyrophosphate enzyme TPP-binding" evidence="10">
    <location>
        <begin position="54"/>
        <end position="197"/>
    </location>
</feature>
<evidence type="ECO:0000256" key="3">
    <source>
        <dbReference type="ARBA" id="ARBA00001966"/>
    </source>
</evidence>
<accession>A0A0T5X8T5</accession>
<evidence type="ECO:0000256" key="5">
    <source>
        <dbReference type="ARBA" id="ARBA00022842"/>
    </source>
</evidence>
<dbReference type="SUPFAM" id="SSF52518">
    <property type="entry name" value="Thiamin diphosphate-binding fold (THDP-binding)"/>
    <property type="match status" value="1"/>
</dbReference>
<dbReference type="RefSeq" id="WP_009200418.1">
    <property type="nucleotide sequence ID" value="NZ_ACJX03000001.1"/>
</dbReference>
<dbReference type="GO" id="GO:0030976">
    <property type="term" value="F:thiamine pyrophosphate binding"/>
    <property type="evidence" value="ECO:0007669"/>
    <property type="project" value="InterPro"/>
</dbReference>
<dbReference type="PANTHER" id="PTHR48084:SF4">
    <property type="entry name" value="2-OXOGLUTARATE OXIDOREDUCTASE SUBUNIT KORB"/>
    <property type="match status" value="1"/>
</dbReference>
<keyword evidence="7" id="KW-0408">Iron</keyword>
<evidence type="ECO:0000256" key="7">
    <source>
        <dbReference type="ARBA" id="ARBA00023004"/>
    </source>
</evidence>
<comment type="cofactor">
    <cofactor evidence="3">
        <name>[4Fe-4S] cluster</name>
        <dbReference type="ChEBI" id="CHEBI:49883"/>
    </cofactor>
</comment>